<evidence type="ECO:0000313" key="6">
    <source>
        <dbReference type="EMBL" id="WJW68378.1"/>
    </source>
</evidence>
<protein>
    <submittedName>
        <fullName evidence="5">Methyltransferase domain-containing protein</fullName>
    </submittedName>
    <submittedName>
        <fullName evidence="6">TPMT family class I SAM-dependent methyltransferase</fullName>
    </submittedName>
</protein>
<evidence type="ECO:0000256" key="3">
    <source>
        <dbReference type="ARBA" id="ARBA00022679"/>
    </source>
</evidence>
<evidence type="ECO:0000313" key="5">
    <source>
        <dbReference type="EMBL" id="NWJ48444.1"/>
    </source>
</evidence>
<evidence type="ECO:0000313" key="7">
    <source>
        <dbReference type="Proteomes" id="UP000521676"/>
    </source>
</evidence>
<dbReference type="AlphaFoldDB" id="A0A8T7M8R0"/>
<dbReference type="EMBL" id="CP128400">
    <property type="protein sequence ID" value="WJW68378.1"/>
    <property type="molecule type" value="Genomic_DNA"/>
</dbReference>
<reference evidence="6" key="2">
    <citation type="journal article" date="2024" name="Nature">
        <title>Anoxygenic phototroph of the Chloroflexota uses a type I reaction centre.</title>
        <authorList>
            <person name="Tsuji J.M."/>
            <person name="Shaw N.A."/>
            <person name="Nagashima S."/>
            <person name="Venkiteswaran J.J."/>
            <person name="Schiff S.L."/>
            <person name="Watanabe T."/>
            <person name="Fukui M."/>
            <person name="Hanada S."/>
            <person name="Tank M."/>
            <person name="Neufeld J.D."/>
        </authorList>
    </citation>
    <scope>NUCLEOTIDE SEQUENCE</scope>
    <source>
        <strain evidence="6">L227-S17</strain>
    </source>
</reference>
<evidence type="ECO:0000256" key="4">
    <source>
        <dbReference type="ARBA" id="ARBA00022691"/>
    </source>
</evidence>
<keyword evidence="1" id="KW-0597">Phosphoprotein</keyword>
<dbReference type="Proteomes" id="UP000521676">
    <property type="component" value="Unassembled WGS sequence"/>
</dbReference>
<dbReference type="PANTHER" id="PTHR32183:SF6">
    <property type="entry name" value="CYSTEINE SULFINATE DESULFINASE_CYSTEINE DESULFURASE AND RELATED ENZYMES"/>
    <property type="match status" value="1"/>
</dbReference>
<dbReference type="SUPFAM" id="SSF53335">
    <property type="entry name" value="S-adenosyl-L-methionine-dependent methyltransferases"/>
    <property type="match status" value="1"/>
</dbReference>
<organism evidence="5 7">
    <name type="scientific">Candidatus Chlorohelix allophototropha</name>
    <dbReference type="NCBI Taxonomy" id="3003348"/>
    <lineage>
        <taxon>Bacteria</taxon>
        <taxon>Bacillati</taxon>
        <taxon>Chloroflexota</taxon>
        <taxon>Chloroflexia</taxon>
        <taxon>Candidatus Chloroheliales</taxon>
        <taxon>Candidatus Chloroheliaceae</taxon>
        <taxon>Candidatus Chlorohelix</taxon>
    </lineage>
</organism>
<keyword evidence="3" id="KW-0808">Transferase</keyword>
<dbReference type="PANTHER" id="PTHR32183">
    <property type="match status" value="1"/>
</dbReference>
<sequence>MNASFWDERYREGRAGWDIGEPAPPFVEFLQEQDAPSFGKIVVPGSGNGHDALFFAAKGFEVTGFDFAPSAVSTSQKRAKEMGLSHQINFVQQDIFKLPNPYKGSFDFAVEHTCFCAIDPGLREDYVHAIHSLLKPGGMLVAVFYTHGREGGPPFSTSANEVTQLFSTKFEIKRLHPPKRSHHQRAGEELFGLLHAKPL</sequence>
<dbReference type="InterPro" id="IPR008854">
    <property type="entry name" value="TPMT"/>
</dbReference>
<dbReference type="Proteomes" id="UP001431572">
    <property type="component" value="Chromosome 2"/>
</dbReference>
<keyword evidence="8" id="KW-1185">Reference proteome</keyword>
<evidence type="ECO:0000256" key="2">
    <source>
        <dbReference type="ARBA" id="ARBA00022603"/>
    </source>
</evidence>
<keyword evidence="2 5" id="KW-0489">Methyltransferase</keyword>
<dbReference type="PROSITE" id="PS51585">
    <property type="entry name" value="SAM_MT_TPMT"/>
    <property type="match status" value="1"/>
</dbReference>
<dbReference type="Pfam" id="PF05724">
    <property type="entry name" value="TPMT"/>
    <property type="match status" value="1"/>
</dbReference>
<gene>
    <name evidence="5" type="ORF">HXX08_21520</name>
    <name evidence="6" type="ORF">OZ401_003988</name>
</gene>
<reference evidence="5 7" key="1">
    <citation type="submission" date="2020-06" db="EMBL/GenBank/DDBJ databases">
        <title>Anoxygenic phototrophic Chloroflexota member uses a Type I reaction center.</title>
        <authorList>
            <person name="Tsuji J.M."/>
            <person name="Shaw N.A."/>
            <person name="Nagashima S."/>
            <person name="Venkiteswaran J."/>
            <person name="Schiff S.L."/>
            <person name="Hanada S."/>
            <person name="Tank M."/>
            <person name="Neufeld J.D."/>
        </authorList>
    </citation>
    <scope>NUCLEOTIDE SEQUENCE [LARGE SCALE GENOMIC DNA]</scope>
    <source>
        <strain evidence="5">L227-S17</strain>
    </source>
</reference>
<dbReference type="InterPro" id="IPR029063">
    <property type="entry name" value="SAM-dependent_MTases_sf"/>
</dbReference>
<name>A0A8T7M8R0_9CHLR</name>
<evidence type="ECO:0000313" key="8">
    <source>
        <dbReference type="Proteomes" id="UP001431572"/>
    </source>
</evidence>
<proteinExistence type="predicted"/>
<dbReference type="RefSeq" id="WP_341470283.1">
    <property type="nucleotide sequence ID" value="NZ_CP128400.1"/>
</dbReference>
<dbReference type="GO" id="GO:0008757">
    <property type="term" value="F:S-adenosylmethionine-dependent methyltransferase activity"/>
    <property type="evidence" value="ECO:0007669"/>
    <property type="project" value="InterPro"/>
</dbReference>
<accession>A0A8T7M8R0</accession>
<dbReference type="EMBL" id="JACATZ010000003">
    <property type="protein sequence ID" value="NWJ48444.1"/>
    <property type="molecule type" value="Genomic_DNA"/>
</dbReference>
<keyword evidence="4" id="KW-0949">S-adenosyl-L-methionine</keyword>
<dbReference type="GO" id="GO:0032259">
    <property type="term" value="P:methylation"/>
    <property type="evidence" value="ECO:0007669"/>
    <property type="project" value="UniProtKB-KW"/>
</dbReference>
<dbReference type="Gene3D" id="3.40.50.150">
    <property type="entry name" value="Vaccinia Virus protein VP39"/>
    <property type="match status" value="1"/>
</dbReference>
<evidence type="ECO:0000256" key="1">
    <source>
        <dbReference type="ARBA" id="ARBA00022553"/>
    </source>
</evidence>
<dbReference type="CDD" id="cd02440">
    <property type="entry name" value="AdoMet_MTases"/>
    <property type="match status" value="1"/>
</dbReference>